<feature type="transmembrane region" description="Helical" evidence="2">
    <location>
        <begin position="252"/>
        <end position="270"/>
    </location>
</feature>
<keyword evidence="2" id="KW-0472">Membrane</keyword>
<feature type="transmembrane region" description="Helical" evidence="2">
    <location>
        <begin position="86"/>
        <end position="108"/>
    </location>
</feature>
<evidence type="ECO:0008006" key="6">
    <source>
        <dbReference type="Google" id="ProtNLM"/>
    </source>
</evidence>
<reference evidence="5" key="1">
    <citation type="submission" date="2020-09" db="EMBL/GenBank/DDBJ databases">
        <title>Whole genome shotgun sequence of Streptomyces cinnamonensis NBRC 15873.</title>
        <authorList>
            <person name="Komaki H."/>
            <person name="Tamura T."/>
        </authorList>
    </citation>
    <scope>NUCLEOTIDE SEQUENCE [LARGE SCALE GENOMIC DNA]</scope>
    <source>
        <strain evidence="4 5">NBRC 15873</strain>
    </source>
</reference>
<feature type="transmembrane region" description="Helical" evidence="2">
    <location>
        <begin position="210"/>
        <end position="232"/>
    </location>
</feature>
<evidence type="ECO:0000256" key="1">
    <source>
        <dbReference type="SAM" id="MobiDB-lite"/>
    </source>
</evidence>
<feature type="transmembrane region" description="Helical" evidence="2">
    <location>
        <begin position="120"/>
        <end position="143"/>
    </location>
</feature>
<evidence type="ECO:0000313" key="5">
    <source>
        <dbReference type="Proteomes" id="UP000660554"/>
    </source>
</evidence>
<gene>
    <name evidence="3" type="ORF">Scinn_20250</name>
    <name evidence="4" type="ORF">Scinn_20400</name>
</gene>
<accession>A0ABQ3NIF9</accession>
<organism evidence="3 5">
    <name type="scientific">Streptomyces virginiae</name>
    <name type="common">Streptomyces cinnamonensis</name>
    <dbReference type="NCBI Taxonomy" id="1961"/>
    <lineage>
        <taxon>Bacteria</taxon>
        <taxon>Bacillati</taxon>
        <taxon>Actinomycetota</taxon>
        <taxon>Actinomycetes</taxon>
        <taxon>Kitasatosporales</taxon>
        <taxon>Streptomycetaceae</taxon>
        <taxon>Streptomyces</taxon>
    </lineage>
</organism>
<dbReference type="InterPro" id="IPR018688">
    <property type="entry name" value="PpoB2-like"/>
</dbReference>
<dbReference type="Proteomes" id="UP000660554">
    <property type="component" value="Unassembled WGS sequence"/>
</dbReference>
<dbReference type="RefSeq" id="WP_051734535.1">
    <property type="nucleotide sequence ID" value="NZ_BMRU01000015.1"/>
</dbReference>
<dbReference type="Pfam" id="PF09948">
    <property type="entry name" value="PpoB2"/>
    <property type="match status" value="1"/>
</dbReference>
<reference evidence="3" key="2">
    <citation type="submission" date="2024-05" db="EMBL/GenBank/DDBJ databases">
        <title>Whole genome shotgun sequence of Streptomyces cinnamonensis NBRC 15873.</title>
        <authorList>
            <person name="Komaki H."/>
            <person name="Tamura T."/>
        </authorList>
    </citation>
    <scope>NUCLEOTIDE SEQUENCE</scope>
    <source>
        <strain evidence="3 5">NBRC 15873</strain>
    </source>
</reference>
<evidence type="ECO:0000313" key="3">
    <source>
        <dbReference type="EMBL" id="GHI12562.1"/>
    </source>
</evidence>
<evidence type="ECO:0000256" key="2">
    <source>
        <dbReference type="SAM" id="Phobius"/>
    </source>
</evidence>
<keyword evidence="5" id="KW-1185">Reference proteome</keyword>
<proteinExistence type="predicted"/>
<dbReference type="EMBL" id="BNDV01000007">
    <property type="protein sequence ID" value="GHI12562.1"/>
    <property type="molecule type" value="Genomic_DNA"/>
</dbReference>
<evidence type="ECO:0000313" key="4">
    <source>
        <dbReference type="EMBL" id="GHI12577.1"/>
    </source>
</evidence>
<feature type="compositionally biased region" description="Low complexity" evidence="1">
    <location>
        <begin position="53"/>
        <end position="62"/>
    </location>
</feature>
<dbReference type="EMBL" id="BNDV01000007">
    <property type="protein sequence ID" value="GHI12577.1"/>
    <property type="molecule type" value="Genomic_DNA"/>
</dbReference>
<feature type="region of interest" description="Disordered" evidence="1">
    <location>
        <begin position="53"/>
        <end position="73"/>
    </location>
</feature>
<feature type="transmembrane region" description="Helical" evidence="2">
    <location>
        <begin position="27"/>
        <end position="49"/>
    </location>
</feature>
<name>A0ABQ3NIF9_STRVG</name>
<dbReference type="GeneID" id="86958175"/>
<protein>
    <recommendedName>
        <fullName evidence="6">Metal-binding integral membrane protein</fullName>
    </recommendedName>
</protein>
<sequence length="271" mass="27878">MGPAGAARARPPRTVHAPRRPRPRLCLLYELAAVAAWITVIALTVTGAVHGARPQAPAPAGEAPHHHTAPSHAAHAVPGAGVVGGLAMWALMCVAMMLPAALPALAHVGANSLRRRRQRAMAGFAAVYLAMWTGYGALLLALAPLWSRLPADAVLACALALAAGWQRTVHKRRALRDCHRSSPLPAGGLRALAGTGRFGLRHGGACLRSCWALMLVMAVAGGGPGMLGWMAALTAIVTTERFARTPRRSANLAAAALAAAALAVALTPALT</sequence>
<keyword evidence="2" id="KW-1133">Transmembrane helix</keyword>
<keyword evidence="2" id="KW-0812">Transmembrane</keyword>
<comment type="caution">
    <text evidence="3">The sequence shown here is derived from an EMBL/GenBank/DDBJ whole genome shotgun (WGS) entry which is preliminary data.</text>
</comment>